<evidence type="ECO:0000256" key="4">
    <source>
        <dbReference type="ARBA" id="ARBA00022989"/>
    </source>
</evidence>
<evidence type="ECO:0000256" key="2">
    <source>
        <dbReference type="ARBA" id="ARBA00022448"/>
    </source>
</evidence>
<dbReference type="EMBL" id="ML735216">
    <property type="protein sequence ID" value="KAE8395953.1"/>
    <property type="molecule type" value="Genomic_DNA"/>
</dbReference>
<keyword evidence="5 6" id="KW-0472">Membrane</keyword>
<comment type="subcellular location">
    <subcellularLocation>
        <location evidence="1">Membrane</location>
        <topology evidence="1">Multi-pass membrane protein</topology>
    </subcellularLocation>
</comment>
<evidence type="ECO:0000256" key="5">
    <source>
        <dbReference type="ARBA" id="ARBA00023136"/>
    </source>
</evidence>
<dbReference type="GO" id="GO:0016020">
    <property type="term" value="C:membrane"/>
    <property type="evidence" value="ECO:0007669"/>
    <property type="project" value="UniProtKB-SubCell"/>
</dbReference>
<dbReference type="PANTHER" id="PTHR43791:SF39">
    <property type="entry name" value="TRANSPORTER LIZ1_SEO1, PUTATIVE (AFU_ORTHOLOGUE AFUA_3G00980)-RELATED"/>
    <property type="match status" value="1"/>
</dbReference>
<protein>
    <recommendedName>
        <fullName evidence="8">Major facilitator superfamily domain-containing protein</fullName>
    </recommendedName>
</protein>
<dbReference type="InterPro" id="IPR036259">
    <property type="entry name" value="MFS_trans_sf"/>
</dbReference>
<keyword evidence="2" id="KW-0813">Transport</keyword>
<dbReference type="Proteomes" id="UP000326877">
    <property type="component" value="Unassembled WGS sequence"/>
</dbReference>
<sequence>MVFWLAESVGTLLSGFPQSAAYTNLNGVHGHAGWRWLFIIDGIITLPLALAGFFFFPNLPQDGKKTWWTTEEEHILSVKRMEAIGRAGKEPWTVAKVKRILLNWHTYLLRLTVIRTINLFNSNVQQISHITLGPEPCLEDYGLPRRQEGIPVVRYPSDSAQ</sequence>
<evidence type="ECO:0000256" key="6">
    <source>
        <dbReference type="SAM" id="Phobius"/>
    </source>
</evidence>
<dbReference type="Gene3D" id="1.20.1250.20">
    <property type="entry name" value="MFS general substrate transporter like domains"/>
    <property type="match status" value="1"/>
</dbReference>
<evidence type="ECO:0000313" key="7">
    <source>
        <dbReference type="EMBL" id="KAE8395953.1"/>
    </source>
</evidence>
<accession>A0A5N7CQY5</accession>
<evidence type="ECO:0000256" key="1">
    <source>
        <dbReference type="ARBA" id="ARBA00004141"/>
    </source>
</evidence>
<name>A0A5N7CQY5_PETAA</name>
<reference evidence="7" key="1">
    <citation type="submission" date="2019-04" db="EMBL/GenBank/DDBJ databases">
        <title>Friends and foes A comparative genomics studyof 23 Aspergillus species from section Flavi.</title>
        <authorList>
            <consortium name="DOE Joint Genome Institute"/>
            <person name="Kjaerbolling I."/>
            <person name="Vesth T."/>
            <person name="Frisvad J.C."/>
            <person name="Nybo J.L."/>
            <person name="Theobald S."/>
            <person name="Kildgaard S."/>
            <person name="Isbrandt T."/>
            <person name="Kuo A."/>
            <person name="Sato A."/>
            <person name="Lyhne E.K."/>
            <person name="Kogle M.E."/>
            <person name="Wiebenga A."/>
            <person name="Kun R.S."/>
            <person name="Lubbers R.J."/>
            <person name="Makela M.R."/>
            <person name="Barry K."/>
            <person name="Chovatia M."/>
            <person name="Clum A."/>
            <person name="Daum C."/>
            <person name="Haridas S."/>
            <person name="He G."/>
            <person name="LaButti K."/>
            <person name="Lipzen A."/>
            <person name="Mondo S."/>
            <person name="Riley R."/>
            <person name="Salamov A."/>
            <person name="Simmons B.A."/>
            <person name="Magnuson J.K."/>
            <person name="Henrissat B."/>
            <person name="Mortensen U.H."/>
            <person name="Larsen T.O."/>
            <person name="Devries R.P."/>
            <person name="Grigoriev I.V."/>
            <person name="Machida M."/>
            <person name="Baker S.E."/>
            <person name="Andersen M.R."/>
        </authorList>
    </citation>
    <scope>NUCLEOTIDE SEQUENCE [LARGE SCALE GENOMIC DNA]</scope>
    <source>
        <strain evidence="7">IBT 14317</strain>
    </source>
</reference>
<dbReference type="AlphaFoldDB" id="A0A5N7CQY5"/>
<dbReference type="OrthoDB" id="3639251at2759"/>
<keyword evidence="3 6" id="KW-0812">Transmembrane</keyword>
<dbReference type="GO" id="GO:0022857">
    <property type="term" value="F:transmembrane transporter activity"/>
    <property type="evidence" value="ECO:0007669"/>
    <property type="project" value="TreeGrafter"/>
</dbReference>
<organism evidence="7">
    <name type="scientific">Petromyces alliaceus</name>
    <name type="common">Aspergillus alliaceus</name>
    <dbReference type="NCBI Taxonomy" id="209559"/>
    <lineage>
        <taxon>Eukaryota</taxon>
        <taxon>Fungi</taxon>
        <taxon>Dikarya</taxon>
        <taxon>Ascomycota</taxon>
        <taxon>Pezizomycotina</taxon>
        <taxon>Eurotiomycetes</taxon>
        <taxon>Eurotiomycetidae</taxon>
        <taxon>Eurotiales</taxon>
        <taxon>Aspergillaceae</taxon>
        <taxon>Aspergillus</taxon>
        <taxon>Aspergillus subgen. Circumdati</taxon>
    </lineage>
</organism>
<dbReference type="PANTHER" id="PTHR43791">
    <property type="entry name" value="PERMEASE-RELATED"/>
    <property type="match status" value="1"/>
</dbReference>
<proteinExistence type="predicted"/>
<feature type="transmembrane region" description="Helical" evidence="6">
    <location>
        <begin position="37"/>
        <end position="56"/>
    </location>
</feature>
<evidence type="ECO:0000256" key="3">
    <source>
        <dbReference type="ARBA" id="ARBA00022692"/>
    </source>
</evidence>
<dbReference type="SUPFAM" id="SSF103473">
    <property type="entry name" value="MFS general substrate transporter"/>
    <property type="match status" value="1"/>
</dbReference>
<evidence type="ECO:0008006" key="8">
    <source>
        <dbReference type="Google" id="ProtNLM"/>
    </source>
</evidence>
<keyword evidence="4 6" id="KW-1133">Transmembrane helix</keyword>
<gene>
    <name evidence="7" type="ORF">BDV23DRAFT_178021</name>
</gene>